<evidence type="ECO:0000256" key="4">
    <source>
        <dbReference type="ARBA" id="ARBA00022598"/>
    </source>
</evidence>
<evidence type="ECO:0000256" key="1">
    <source>
        <dbReference type="ARBA" id="ARBA00004496"/>
    </source>
</evidence>
<evidence type="ECO:0000259" key="12">
    <source>
        <dbReference type="Pfam" id="PF08245"/>
    </source>
</evidence>
<comment type="function">
    <text evidence="9 10">Cell wall formation. Catalyzes the addition of glutamate to the nucleotide precursor UDP-N-acetylmuramoyl-L-alanine (UMA).</text>
</comment>
<gene>
    <name evidence="9 13" type="primary">murD</name>
    <name evidence="13" type="ORF">MTBPR1_50168</name>
</gene>
<evidence type="ECO:0000256" key="3">
    <source>
        <dbReference type="ARBA" id="ARBA00022490"/>
    </source>
</evidence>
<feature type="domain" description="Mur ligase central" evidence="12">
    <location>
        <begin position="107"/>
        <end position="288"/>
    </location>
</feature>
<keyword evidence="8 9" id="KW-0131">Cell cycle</keyword>
<evidence type="ECO:0000256" key="6">
    <source>
        <dbReference type="ARBA" id="ARBA00022741"/>
    </source>
</evidence>
<accession>A0A1C3RJF8</accession>
<dbReference type="SUPFAM" id="SSF51984">
    <property type="entry name" value="MurCD N-terminal domain"/>
    <property type="match status" value="1"/>
</dbReference>
<dbReference type="Pfam" id="PF02875">
    <property type="entry name" value="Mur_ligase_C"/>
    <property type="match status" value="1"/>
</dbReference>
<dbReference type="PANTHER" id="PTHR43692">
    <property type="entry name" value="UDP-N-ACETYLMURAMOYLALANINE--D-GLUTAMATE LIGASE"/>
    <property type="match status" value="1"/>
</dbReference>
<keyword evidence="14" id="KW-1185">Reference proteome</keyword>
<dbReference type="RefSeq" id="WP_069189442.1">
    <property type="nucleotide sequence ID" value="NZ_FLYE01000044.1"/>
</dbReference>
<dbReference type="GO" id="GO:0008360">
    <property type="term" value="P:regulation of cell shape"/>
    <property type="evidence" value="ECO:0007669"/>
    <property type="project" value="UniProtKB-KW"/>
</dbReference>
<dbReference type="SUPFAM" id="SSF53623">
    <property type="entry name" value="MurD-like peptide ligases, catalytic domain"/>
    <property type="match status" value="1"/>
</dbReference>
<dbReference type="UniPathway" id="UPA00219"/>
<dbReference type="GO" id="GO:0004326">
    <property type="term" value="F:tetrahydrofolylpolyglutamate synthase activity"/>
    <property type="evidence" value="ECO:0007669"/>
    <property type="project" value="InterPro"/>
</dbReference>
<sequence length="451" mass="47988">MIIPTTYKGKTVAVLGLGKSGLSAMRALKEAGATVLAWDDTSERDDLIDLTKADWNTIDLLVMSPGIPHTFPTPHPVAELARAHNVAIVCDVELLIQAQPQAKYIAITGTNGKSTTTALIAHILDVAGLDVEVGGNLGIPALDLEALDEDGVYVLELSSYQLERTPSLCADVAVWLNISADHLDRHGGLEGYIAAKKNIFANQSSEQFAIIGIDDEHSAAVFNEAELTKAKRIAISATGPVDDGIFSDEDVLIDEAFCEDGEQVMDLSSVRTLQGRHNQQNAATAYAACVGVGAAPEWIVRGIASFPGLEHRQEIVTTVNGVLFINDSKATNADATSKALGAYEDIYWIAGGQAKEGGIEQLLSELGGIKKAYLIGEAEKDFAKTLEGQLKYQTCQTLDVATKAAFADAKENGGVILLSPACASWDQFKSFEARGDAFKEIVAQIQEGEAA</sequence>
<dbReference type="InterPro" id="IPR013221">
    <property type="entry name" value="Mur_ligase_cen"/>
</dbReference>
<comment type="subcellular location">
    <subcellularLocation>
        <location evidence="1 9 10">Cytoplasm</location>
    </subcellularLocation>
</comment>
<dbReference type="InterPro" id="IPR036565">
    <property type="entry name" value="Mur-like_cat_sf"/>
</dbReference>
<feature type="domain" description="Mur ligase C-terminal" evidence="11">
    <location>
        <begin position="311"/>
        <end position="422"/>
    </location>
</feature>
<dbReference type="PROSITE" id="PS01011">
    <property type="entry name" value="FOLYLPOLYGLU_SYNT_1"/>
    <property type="match status" value="1"/>
</dbReference>
<dbReference type="AlphaFoldDB" id="A0A1C3RJF8"/>
<evidence type="ECO:0000256" key="5">
    <source>
        <dbReference type="ARBA" id="ARBA00022618"/>
    </source>
</evidence>
<dbReference type="GO" id="GO:0005524">
    <property type="term" value="F:ATP binding"/>
    <property type="evidence" value="ECO:0007669"/>
    <property type="project" value="UniProtKB-UniRule"/>
</dbReference>
<dbReference type="HAMAP" id="MF_00639">
    <property type="entry name" value="MurD"/>
    <property type="match status" value="1"/>
</dbReference>
<keyword evidence="9 10" id="KW-0961">Cell wall biogenesis/degradation</keyword>
<evidence type="ECO:0000256" key="9">
    <source>
        <dbReference type="HAMAP-Rule" id="MF_00639"/>
    </source>
</evidence>
<dbReference type="InterPro" id="IPR036615">
    <property type="entry name" value="Mur_ligase_C_dom_sf"/>
</dbReference>
<comment type="catalytic activity">
    <reaction evidence="9 10">
        <text>UDP-N-acetyl-alpha-D-muramoyl-L-alanine + D-glutamate + ATP = UDP-N-acetyl-alpha-D-muramoyl-L-alanyl-D-glutamate + ADP + phosphate + H(+)</text>
        <dbReference type="Rhea" id="RHEA:16429"/>
        <dbReference type="ChEBI" id="CHEBI:15378"/>
        <dbReference type="ChEBI" id="CHEBI:29986"/>
        <dbReference type="ChEBI" id="CHEBI:30616"/>
        <dbReference type="ChEBI" id="CHEBI:43474"/>
        <dbReference type="ChEBI" id="CHEBI:83898"/>
        <dbReference type="ChEBI" id="CHEBI:83900"/>
        <dbReference type="ChEBI" id="CHEBI:456216"/>
        <dbReference type="EC" id="6.3.2.9"/>
    </reaction>
</comment>
<keyword evidence="6 9" id="KW-0547">Nucleotide-binding</keyword>
<comment type="similarity">
    <text evidence="9">Belongs to the MurCDEF family.</text>
</comment>
<evidence type="ECO:0000256" key="7">
    <source>
        <dbReference type="ARBA" id="ARBA00022840"/>
    </source>
</evidence>
<dbReference type="Pfam" id="PF08245">
    <property type="entry name" value="Mur_ligase_M"/>
    <property type="match status" value="1"/>
</dbReference>
<dbReference type="Proteomes" id="UP000231658">
    <property type="component" value="Unassembled WGS sequence"/>
</dbReference>
<keyword evidence="9 10" id="KW-0133">Cell shape</keyword>
<dbReference type="GO" id="GO:0009252">
    <property type="term" value="P:peptidoglycan biosynthetic process"/>
    <property type="evidence" value="ECO:0007669"/>
    <property type="project" value="UniProtKB-UniRule"/>
</dbReference>
<dbReference type="Gene3D" id="3.40.50.720">
    <property type="entry name" value="NAD(P)-binding Rossmann-like Domain"/>
    <property type="match status" value="1"/>
</dbReference>
<protein>
    <recommendedName>
        <fullName evidence="9 10">UDP-N-acetylmuramoylalanine--D-glutamate ligase</fullName>
        <ecNumber evidence="9 10">6.3.2.9</ecNumber>
    </recommendedName>
    <alternativeName>
        <fullName evidence="9">D-glutamic acid-adding enzyme</fullName>
    </alternativeName>
    <alternativeName>
        <fullName evidence="9">UDP-N-acetylmuramoyl-L-alanyl-D-glutamate synthetase</fullName>
    </alternativeName>
</protein>
<dbReference type="GO" id="GO:0005737">
    <property type="term" value="C:cytoplasm"/>
    <property type="evidence" value="ECO:0007669"/>
    <property type="project" value="UniProtKB-SubCell"/>
</dbReference>
<organism evidence="13 14">
    <name type="scientific">Candidatus Terasakiella magnetica</name>
    <dbReference type="NCBI Taxonomy" id="1867952"/>
    <lineage>
        <taxon>Bacteria</taxon>
        <taxon>Pseudomonadati</taxon>
        <taxon>Pseudomonadota</taxon>
        <taxon>Alphaproteobacteria</taxon>
        <taxon>Rhodospirillales</taxon>
        <taxon>Terasakiellaceae</taxon>
        <taxon>Terasakiella</taxon>
    </lineage>
</organism>
<comment type="pathway">
    <text evidence="2 9 10">Cell wall biogenesis; peptidoglycan biosynthesis.</text>
</comment>
<dbReference type="GO" id="GO:0051301">
    <property type="term" value="P:cell division"/>
    <property type="evidence" value="ECO:0007669"/>
    <property type="project" value="UniProtKB-KW"/>
</dbReference>
<dbReference type="InterPro" id="IPR018109">
    <property type="entry name" value="Folylpolyglutamate_synth_CS"/>
</dbReference>
<reference evidence="13 14" key="1">
    <citation type="submission" date="2016-07" db="EMBL/GenBank/DDBJ databases">
        <authorList>
            <person name="Lefevre C.T."/>
        </authorList>
    </citation>
    <scope>NUCLEOTIDE SEQUENCE [LARGE SCALE GENOMIC DNA]</scope>
    <source>
        <strain evidence="13">PR1</strain>
    </source>
</reference>
<evidence type="ECO:0000259" key="11">
    <source>
        <dbReference type="Pfam" id="PF02875"/>
    </source>
</evidence>
<dbReference type="EMBL" id="FLYE01000044">
    <property type="protein sequence ID" value="SCA57412.1"/>
    <property type="molecule type" value="Genomic_DNA"/>
</dbReference>
<evidence type="ECO:0000256" key="2">
    <source>
        <dbReference type="ARBA" id="ARBA00004752"/>
    </source>
</evidence>
<feature type="binding site" evidence="9">
    <location>
        <begin position="109"/>
        <end position="115"/>
    </location>
    <ligand>
        <name>ATP</name>
        <dbReference type="ChEBI" id="CHEBI:30616"/>
    </ligand>
</feature>
<evidence type="ECO:0000256" key="10">
    <source>
        <dbReference type="RuleBase" id="RU003664"/>
    </source>
</evidence>
<dbReference type="GO" id="GO:0008764">
    <property type="term" value="F:UDP-N-acetylmuramoylalanine-D-glutamate ligase activity"/>
    <property type="evidence" value="ECO:0007669"/>
    <property type="project" value="UniProtKB-UniRule"/>
</dbReference>
<dbReference type="EC" id="6.3.2.9" evidence="9 10"/>
<evidence type="ECO:0000313" key="14">
    <source>
        <dbReference type="Proteomes" id="UP000231658"/>
    </source>
</evidence>
<dbReference type="NCBIfam" id="TIGR01087">
    <property type="entry name" value="murD"/>
    <property type="match status" value="1"/>
</dbReference>
<dbReference type="GO" id="GO:0071555">
    <property type="term" value="P:cell wall organization"/>
    <property type="evidence" value="ECO:0007669"/>
    <property type="project" value="UniProtKB-KW"/>
</dbReference>
<dbReference type="PANTHER" id="PTHR43692:SF1">
    <property type="entry name" value="UDP-N-ACETYLMURAMOYLALANINE--D-GLUTAMATE LIGASE"/>
    <property type="match status" value="1"/>
</dbReference>
<dbReference type="Gene3D" id="3.90.190.20">
    <property type="entry name" value="Mur ligase, C-terminal domain"/>
    <property type="match status" value="1"/>
</dbReference>
<keyword evidence="5 9" id="KW-0132">Cell division</keyword>
<dbReference type="Gene3D" id="3.40.1190.10">
    <property type="entry name" value="Mur-like, catalytic domain"/>
    <property type="match status" value="1"/>
</dbReference>
<keyword evidence="4 9" id="KW-0436">Ligase</keyword>
<dbReference type="InterPro" id="IPR004101">
    <property type="entry name" value="Mur_ligase_C"/>
</dbReference>
<dbReference type="InterPro" id="IPR005762">
    <property type="entry name" value="MurD"/>
</dbReference>
<dbReference type="SUPFAM" id="SSF53244">
    <property type="entry name" value="MurD-like peptide ligases, peptide-binding domain"/>
    <property type="match status" value="1"/>
</dbReference>
<name>A0A1C3RJF8_9PROT</name>
<keyword evidence="9 10" id="KW-0573">Peptidoglycan synthesis</keyword>
<dbReference type="STRING" id="1867952.MTBPR1_50168"/>
<keyword evidence="3 9" id="KW-0963">Cytoplasm</keyword>
<proteinExistence type="inferred from homology"/>
<evidence type="ECO:0000256" key="8">
    <source>
        <dbReference type="ARBA" id="ARBA00023306"/>
    </source>
</evidence>
<evidence type="ECO:0000313" key="13">
    <source>
        <dbReference type="EMBL" id="SCA57412.1"/>
    </source>
</evidence>
<keyword evidence="7 9" id="KW-0067">ATP-binding</keyword>